<dbReference type="Pfam" id="PF11751">
    <property type="entry name" value="PorP_SprF"/>
    <property type="match status" value="1"/>
</dbReference>
<comment type="caution">
    <text evidence="2">The sequence shown here is derived from an EMBL/GenBank/DDBJ whole genome shotgun (WGS) entry which is preliminary data.</text>
</comment>
<protein>
    <submittedName>
        <fullName evidence="2">Type IX secretion system membrane protein PorP/SprF</fullName>
    </submittedName>
</protein>
<name>A0A5B2VPV2_9BACT</name>
<dbReference type="NCBIfam" id="TIGR03519">
    <property type="entry name" value="T9SS_PorP_fam"/>
    <property type="match status" value="1"/>
</dbReference>
<accession>A0A5B2VPV2</accession>
<feature type="chain" id="PRO_5022954504" evidence="1">
    <location>
        <begin position="18"/>
        <end position="357"/>
    </location>
</feature>
<feature type="signal peptide" evidence="1">
    <location>
        <begin position="1"/>
        <end position="17"/>
    </location>
</feature>
<evidence type="ECO:0000313" key="2">
    <source>
        <dbReference type="EMBL" id="KAA2240708.1"/>
    </source>
</evidence>
<dbReference type="EMBL" id="VUOC01000004">
    <property type="protein sequence ID" value="KAA2240708.1"/>
    <property type="molecule type" value="Genomic_DNA"/>
</dbReference>
<dbReference type="InterPro" id="IPR019861">
    <property type="entry name" value="PorP/SprF_Bacteroidetes"/>
</dbReference>
<gene>
    <name evidence="2" type="ORF">F0L74_31685</name>
</gene>
<organism evidence="2 3">
    <name type="scientific">Chitinophaga agrisoli</name>
    <dbReference type="NCBI Taxonomy" id="2607653"/>
    <lineage>
        <taxon>Bacteria</taxon>
        <taxon>Pseudomonadati</taxon>
        <taxon>Bacteroidota</taxon>
        <taxon>Chitinophagia</taxon>
        <taxon>Chitinophagales</taxon>
        <taxon>Chitinophagaceae</taxon>
        <taxon>Chitinophaga</taxon>
    </lineage>
</organism>
<sequence length="357" mass="40042">MLRYCKLCLLLLGSCLAAIKGFSQDVGFSQFYDLPLLRNPALAGMFEGDIRATAAYRNQWQSVTIPYRTFSLSTEVKLATNDVNYFTIGLQLMRDVAGTSEFSTTQILPVINYRLSFNGENNSYLSFAYMPGLRQQRFDPTKLVMNDQFVAGSNGSFSILPATRQVFDKTSVNYIDHSVGVSYNGVIQDKIDDAAETGYFIGLGMFHITSPSVGFFADHRIHLNRKLAVNAGVSTPTSDRNRLVFYADYFQQYDKELTPVGSTVQAGILYDTDLFVEGDVQHTITFGALYRMNDAIIPVVQLQLSKFTVGVSYDVNIDKLAAASQRRGGLEVVISYRDFLSSRSREQRQTMCPNFRR</sequence>
<evidence type="ECO:0000256" key="1">
    <source>
        <dbReference type="SAM" id="SignalP"/>
    </source>
</evidence>
<dbReference type="AlphaFoldDB" id="A0A5B2VPV2"/>
<dbReference type="RefSeq" id="WP_149841885.1">
    <property type="nucleotide sequence ID" value="NZ_VUOC01000004.1"/>
</dbReference>
<evidence type="ECO:0000313" key="3">
    <source>
        <dbReference type="Proteomes" id="UP000324611"/>
    </source>
</evidence>
<keyword evidence="1" id="KW-0732">Signal</keyword>
<keyword evidence="3" id="KW-1185">Reference proteome</keyword>
<dbReference type="Proteomes" id="UP000324611">
    <property type="component" value="Unassembled WGS sequence"/>
</dbReference>
<reference evidence="2 3" key="2">
    <citation type="submission" date="2019-09" db="EMBL/GenBank/DDBJ databases">
        <authorList>
            <person name="Jin C."/>
        </authorList>
    </citation>
    <scope>NUCLEOTIDE SEQUENCE [LARGE SCALE GENOMIC DNA]</scope>
    <source>
        <strain evidence="2 3">BN140078</strain>
    </source>
</reference>
<reference evidence="2 3" key="1">
    <citation type="submission" date="2019-09" db="EMBL/GenBank/DDBJ databases">
        <title>Chitinophaga ginsengihumi sp. nov., isolated from soil of ginseng rhizosphere.</title>
        <authorList>
            <person name="Lee J."/>
        </authorList>
    </citation>
    <scope>NUCLEOTIDE SEQUENCE [LARGE SCALE GENOMIC DNA]</scope>
    <source>
        <strain evidence="2 3">BN140078</strain>
    </source>
</reference>
<proteinExistence type="predicted"/>